<dbReference type="InterPro" id="IPR039424">
    <property type="entry name" value="SBP_5"/>
</dbReference>
<dbReference type="GO" id="GO:0015833">
    <property type="term" value="P:peptide transport"/>
    <property type="evidence" value="ECO:0007669"/>
    <property type="project" value="TreeGrafter"/>
</dbReference>
<protein>
    <submittedName>
        <fullName evidence="3">ABC transporter family substrate-binding protein</fullName>
    </submittedName>
</protein>
<dbReference type="CDD" id="cd08501">
    <property type="entry name" value="PBP2_Lpqw"/>
    <property type="match status" value="1"/>
</dbReference>
<dbReference type="Gene3D" id="3.90.76.10">
    <property type="entry name" value="Dipeptide-binding Protein, Domain 1"/>
    <property type="match status" value="1"/>
</dbReference>
<dbReference type="AlphaFoldDB" id="A0A5C8USB8"/>
<dbReference type="InterPro" id="IPR030678">
    <property type="entry name" value="Peptide/Ni-bd"/>
</dbReference>
<feature type="domain" description="Solute-binding protein family 5" evidence="2">
    <location>
        <begin position="93"/>
        <end position="509"/>
    </location>
</feature>
<proteinExistence type="predicted"/>
<reference evidence="3 4" key="1">
    <citation type="submission" date="2019-08" db="EMBL/GenBank/DDBJ databases">
        <title>Bacterial whole genome sequence for Glaciihabitans sp. CHu50b-6-2.</title>
        <authorList>
            <person name="Jin L."/>
        </authorList>
    </citation>
    <scope>NUCLEOTIDE SEQUENCE [LARGE SCALE GENOMIC DNA]</scope>
    <source>
        <strain evidence="3 4">CHu50b-6-2</strain>
    </source>
</reference>
<dbReference type="GO" id="GO:0043190">
    <property type="term" value="C:ATP-binding cassette (ABC) transporter complex"/>
    <property type="evidence" value="ECO:0007669"/>
    <property type="project" value="InterPro"/>
</dbReference>
<dbReference type="GO" id="GO:0042597">
    <property type="term" value="C:periplasmic space"/>
    <property type="evidence" value="ECO:0007669"/>
    <property type="project" value="UniProtKB-ARBA"/>
</dbReference>
<feature type="chain" id="PRO_5038555157" evidence="1">
    <location>
        <begin position="20"/>
        <end position="610"/>
    </location>
</feature>
<dbReference type="Pfam" id="PF00496">
    <property type="entry name" value="SBP_bac_5"/>
    <property type="match status" value="1"/>
</dbReference>
<accession>A0A5C8USB8</accession>
<name>A0A5C8USB8_9MICO</name>
<keyword evidence="1" id="KW-0732">Signal</keyword>
<dbReference type="InterPro" id="IPR000914">
    <property type="entry name" value="SBP_5_dom"/>
</dbReference>
<dbReference type="Gene3D" id="3.40.190.10">
    <property type="entry name" value="Periplasmic binding protein-like II"/>
    <property type="match status" value="1"/>
</dbReference>
<sequence length="610" mass="66534">MKIKRIAVVASVVAVAALALSGCSVPKTSEVIKGTSISVAWNDPLQEYNTLSATGNSAANNNISYMANSPFNYYDDKNKLVKNTEFGTYTVEKKDPLTVKYTVKEGVKWSDGVQVGAADMMMTWAALTTHLNNVEAEYDADGNITNQAALDKGVFFNAGAVKGQGLDLVSKTPTISDNNRSVTIVYDKPFVDWELSFPIGVSAHGTVQLAYPDKKYSGDAANKAFIKAVQDKDYTFLSPVAKSWSNDYKFLDMPKEKQKLLSDGPYVVTDLKDQQFVTLTARKDYTWGPSPKYQKITVRVVGDPQAQITALQNGEVKIAEGQPTADLLTQIKGLSGVKYKAATESTYEHIDLQVTNGGVFDPKTYGGDAAKAQLVREAFLKTVPRQDIVDKLIKPLQPDAVLRASLQFVPGTPGYDAVKKEGAYAQYDKVDIEGAKADLAKAGVTSPKVRFLYGKTNTRRQQEFELVRQSAALAGITVIDGGSETWGADLSSKPNAYDAALFGWQATSLAVAQNQANYTPGGLNNYYGWSDKALTAIYDKLSTETDTAKQDDLLVQADKIIGQQAWSVPIFQFPGVTAWSDTVTNVKPAFLAPQYFWNFWEWAPSKAAAK</sequence>
<dbReference type="SUPFAM" id="SSF53850">
    <property type="entry name" value="Periplasmic binding protein-like II"/>
    <property type="match status" value="1"/>
</dbReference>
<evidence type="ECO:0000256" key="1">
    <source>
        <dbReference type="SAM" id="SignalP"/>
    </source>
</evidence>
<comment type="caution">
    <text evidence="3">The sequence shown here is derived from an EMBL/GenBank/DDBJ whole genome shotgun (WGS) entry which is preliminary data.</text>
</comment>
<dbReference type="PANTHER" id="PTHR30290:SF65">
    <property type="entry name" value="MONOACYL PHOSPHATIDYLINOSITOL TETRAMANNOSIDE-BINDING PROTEIN LPQW-RELATED"/>
    <property type="match status" value="1"/>
</dbReference>
<evidence type="ECO:0000313" key="3">
    <source>
        <dbReference type="EMBL" id="TXN31192.1"/>
    </source>
</evidence>
<dbReference type="PANTHER" id="PTHR30290">
    <property type="entry name" value="PERIPLASMIC BINDING COMPONENT OF ABC TRANSPORTER"/>
    <property type="match status" value="1"/>
</dbReference>
<keyword evidence="4" id="KW-1185">Reference proteome</keyword>
<feature type="signal peptide" evidence="1">
    <location>
        <begin position="1"/>
        <end position="19"/>
    </location>
</feature>
<evidence type="ECO:0000313" key="4">
    <source>
        <dbReference type="Proteomes" id="UP000321379"/>
    </source>
</evidence>
<dbReference type="EMBL" id="VRMG01000005">
    <property type="protein sequence ID" value="TXN31192.1"/>
    <property type="molecule type" value="Genomic_DNA"/>
</dbReference>
<gene>
    <name evidence="3" type="ORF">FVP33_06345</name>
</gene>
<dbReference type="PIRSF" id="PIRSF002741">
    <property type="entry name" value="MppA"/>
    <property type="match status" value="1"/>
</dbReference>
<dbReference type="GO" id="GO:1904680">
    <property type="term" value="F:peptide transmembrane transporter activity"/>
    <property type="evidence" value="ECO:0007669"/>
    <property type="project" value="TreeGrafter"/>
</dbReference>
<dbReference type="Proteomes" id="UP000321379">
    <property type="component" value="Unassembled WGS sequence"/>
</dbReference>
<organism evidence="3 4">
    <name type="scientific">Lacisediminihabitans profunda</name>
    <dbReference type="NCBI Taxonomy" id="2594790"/>
    <lineage>
        <taxon>Bacteria</taxon>
        <taxon>Bacillati</taxon>
        <taxon>Actinomycetota</taxon>
        <taxon>Actinomycetes</taxon>
        <taxon>Micrococcales</taxon>
        <taxon>Microbacteriaceae</taxon>
        <taxon>Lacisediminihabitans</taxon>
    </lineage>
</organism>
<dbReference type="Gene3D" id="3.10.105.10">
    <property type="entry name" value="Dipeptide-binding Protein, Domain 3"/>
    <property type="match status" value="1"/>
</dbReference>
<dbReference type="PROSITE" id="PS51257">
    <property type="entry name" value="PROKAR_LIPOPROTEIN"/>
    <property type="match status" value="1"/>
</dbReference>
<evidence type="ECO:0000259" key="2">
    <source>
        <dbReference type="Pfam" id="PF00496"/>
    </source>
</evidence>